<organism evidence="2 3">
    <name type="scientific">Solanum bulbocastanum</name>
    <name type="common">Wild potato</name>
    <dbReference type="NCBI Taxonomy" id="147425"/>
    <lineage>
        <taxon>Eukaryota</taxon>
        <taxon>Viridiplantae</taxon>
        <taxon>Streptophyta</taxon>
        <taxon>Embryophyta</taxon>
        <taxon>Tracheophyta</taxon>
        <taxon>Spermatophyta</taxon>
        <taxon>Magnoliopsida</taxon>
        <taxon>eudicotyledons</taxon>
        <taxon>Gunneridae</taxon>
        <taxon>Pentapetalae</taxon>
        <taxon>asterids</taxon>
        <taxon>lamiids</taxon>
        <taxon>Solanales</taxon>
        <taxon>Solanaceae</taxon>
        <taxon>Solanoideae</taxon>
        <taxon>Solaneae</taxon>
        <taxon>Solanum</taxon>
    </lineage>
</organism>
<proteinExistence type="predicted"/>
<comment type="caution">
    <text evidence="2">The sequence shown here is derived from an EMBL/GenBank/DDBJ whole genome shotgun (WGS) entry which is preliminary data.</text>
</comment>
<sequence>MNQSTILKKKSLNPNKAQSLLKNLDYDMQYRSSAELANKFRIKREQLANERNDRDKKEQEPIPHKRKNYEDFSPLQGKSKLIGHKSIIQSFSRE</sequence>
<accession>A0AAN8T599</accession>
<feature type="region of interest" description="Disordered" evidence="1">
    <location>
        <begin position="44"/>
        <end position="94"/>
    </location>
</feature>
<protein>
    <submittedName>
        <fullName evidence="2">Uncharacterized protein</fullName>
    </submittedName>
</protein>
<dbReference type="AlphaFoldDB" id="A0AAN8T599"/>
<gene>
    <name evidence="2" type="ORF">RDI58_019839</name>
</gene>
<evidence type="ECO:0000313" key="2">
    <source>
        <dbReference type="EMBL" id="KAK6782043.1"/>
    </source>
</evidence>
<evidence type="ECO:0000256" key="1">
    <source>
        <dbReference type="SAM" id="MobiDB-lite"/>
    </source>
</evidence>
<feature type="compositionally biased region" description="Basic and acidic residues" evidence="1">
    <location>
        <begin position="44"/>
        <end position="63"/>
    </location>
</feature>
<keyword evidence="3" id="KW-1185">Reference proteome</keyword>
<dbReference type="Proteomes" id="UP001371456">
    <property type="component" value="Unassembled WGS sequence"/>
</dbReference>
<reference evidence="2 3" key="1">
    <citation type="submission" date="2024-02" db="EMBL/GenBank/DDBJ databases">
        <title>de novo genome assembly of Solanum bulbocastanum strain 11H21.</title>
        <authorList>
            <person name="Hosaka A.J."/>
        </authorList>
    </citation>
    <scope>NUCLEOTIDE SEQUENCE [LARGE SCALE GENOMIC DNA]</scope>
    <source>
        <tissue evidence="2">Young leaves</tissue>
    </source>
</reference>
<dbReference type="EMBL" id="JBANQN010000008">
    <property type="protein sequence ID" value="KAK6782043.1"/>
    <property type="molecule type" value="Genomic_DNA"/>
</dbReference>
<name>A0AAN8T599_SOLBU</name>
<evidence type="ECO:0000313" key="3">
    <source>
        <dbReference type="Proteomes" id="UP001371456"/>
    </source>
</evidence>